<dbReference type="PANTHER" id="PTHR42851:SF8">
    <property type="entry name" value="PWWP DOMAIN-CONTAINING PROTEIN"/>
    <property type="match status" value="1"/>
</dbReference>
<comment type="caution">
    <text evidence="1">The sequence shown here is derived from an EMBL/GenBank/DDBJ whole genome shotgun (WGS) entry which is preliminary data.</text>
</comment>
<dbReference type="InterPro" id="IPR053063">
    <property type="entry name" value="PWWP_domain_containing_PDP"/>
</dbReference>
<dbReference type="Proteomes" id="UP001372338">
    <property type="component" value="Unassembled WGS sequence"/>
</dbReference>
<organism evidence="1 2">
    <name type="scientific">Crotalaria pallida</name>
    <name type="common">Smooth rattlebox</name>
    <name type="synonym">Crotalaria striata</name>
    <dbReference type="NCBI Taxonomy" id="3830"/>
    <lineage>
        <taxon>Eukaryota</taxon>
        <taxon>Viridiplantae</taxon>
        <taxon>Streptophyta</taxon>
        <taxon>Embryophyta</taxon>
        <taxon>Tracheophyta</taxon>
        <taxon>Spermatophyta</taxon>
        <taxon>Magnoliopsida</taxon>
        <taxon>eudicotyledons</taxon>
        <taxon>Gunneridae</taxon>
        <taxon>Pentapetalae</taxon>
        <taxon>rosids</taxon>
        <taxon>fabids</taxon>
        <taxon>Fabales</taxon>
        <taxon>Fabaceae</taxon>
        <taxon>Papilionoideae</taxon>
        <taxon>50 kb inversion clade</taxon>
        <taxon>genistoids sensu lato</taxon>
        <taxon>core genistoids</taxon>
        <taxon>Crotalarieae</taxon>
        <taxon>Crotalaria</taxon>
    </lineage>
</organism>
<dbReference type="EMBL" id="JAYWIO010000004">
    <property type="protein sequence ID" value="KAK7268356.1"/>
    <property type="molecule type" value="Genomic_DNA"/>
</dbReference>
<protein>
    <submittedName>
        <fullName evidence="1">Uncharacterized protein</fullName>
    </submittedName>
</protein>
<dbReference type="AlphaFoldDB" id="A0AAN9F3S0"/>
<accession>A0AAN9F3S0</accession>
<gene>
    <name evidence="1" type="ORF">RIF29_21054</name>
</gene>
<evidence type="ECO:0000313" key="2">
    <source>
        <dbReference type="Proteomes" id="UP001372338"/>
    </source>
</evidence>
<keyword evidence="2" id="KW-1185">Reference proteome</keyword>
<evidence type="ECO:0000313" key="1">
    <source>
        <dbReference type="EMBL" id="KAK7268356.1"/>
    </source>
</evidence>
<dbReference type="PANTHER" id="PTHR42851">
    <property type="entry name" value="ALDOLASE-RELATED"/>
    <property type="match status" value="1"/>
</dbReference>
<name>A0AAN9F3S0_CROPI</name>
<sequence length="112" mass="12795">MESETRLFKDTGCAEVVFVKSEDAREAFRSLEQNKPFGSSLVDYKLHYPSVDTQPAKIFGIPTQRSGFMQLPGKDPPPGEAFHSLRSFSRRRCLTRKWHELNPLSGGPKYLY</sequence>
<reference evidence="1 2" key="1">
    <citation type="submission" date="2024-01" db="EMBL/GenBank/DDBJ databases">
        <title>The genomes of 5 underutilized Papilionoideae crops provide insights into root nodulation and disease resistanc.</title>
        <authorList>
            <person name="Yuan L."/>
        </authorList>
    </citation>
    <scope>NUCLEOTIDE SEQUENCE [LARGE SCALE GENOMIC DNA]</scope>
    <source>
        <strain evidence="1">ZHUSHIDOU_FW_LH</strain>
        <tissue evidence="1">Leaf</tissue>
    </source>
</reference>
<proteinExistence type="predicted"/>